<dbReference type="InterPro" id="IPR021852">
    <property type="entry name" value="DUF3456"/>
</dbReference>
<evidence type="ECO:0000259" key="4">
    <source>
        <dbReference type="PROSITE" id="PS50015"/>
    </source>
</evidence>
<reference evidence="6" key="1">
    <citation type="submission" date="2015-09" db="EMBL/GenBank/DDBJ databases">
        <authorList>
            <consortium name="Pathogen Informatics"/>
        </authorList>
    </citation>
    <scope>NUCLEOTIDE SEQUENCE [LARGE SCALE GENOMIC DNA]</scope>
    <source>
        <strain evidence="6">Lake Konstanz</strain>
    </source>
</reference>
<evidence type="ECO:0000256" key="1">
    <source>
        <dbReference type="ARBA" id="ARBA00023157"/>
    </source>
</evidence>
<keyword evidence="6" id="KW-1185">Reference proteome</keyword>
<evidence type="ECO:0000256" key="2">
    <source>
        <dbReference type="SAM" id="MobiDB-lite"/>
    </source>
</evidence>
<evidence type="ECO:0000313" key="5">
    <source>
        <dbReference type="EMBL" id="CUI14667.1"/>
    </source>
</evidence>
<protein>
    <recommendedName>
        <fullName evidence="4">Saposin B-type domain-containing protein</fullName>
    </recommendedName>
</protein>
<dbReference type="PROSITE" id="PS50015">
    <property type="entry name" value="SAP_B"/>
    <property type="match status" value="1"/>
</dbReference>
<feature type="region of interest" description="Disordered" evidence="2">
    <location>
        <begin position="49"/>
        <end position="74"/>
    </location>
</feature>
<organism evidence="5 6">
    <name type="scientific">Bodo saltans</name>
    <name type="common">Flagellated protozoan</name>
    <dbReference type="NCBI Taxonomy" id="75058"/>
    <lineage>
        <taxon>Eukaryota</taxon>
        <taxon>Discoba</taxon>
        <taxon>Euglenozoa</taxon>
        <taxon>Kinetoplastea</taxon>
        <taxon>Metakinetoplastina</taxon>
        <taxon>Eubodonida</taxon>
        <taxon>Bodonidae</taxon>
        <taxon>Bodo</taxon>
    </lineage>
</organism>
<keyword evidence="3" id="KW-0732">Signal</keyword>
<dbReference type="Proteomes" id="UP000051952">
    <property type="component" value="Unassembled WGS sequence"/>
</dbReference>
<dbReference type="Pfam" id="PF11938">
    <property type="entry name" value="DUF3456"/>
    <property type="match status" value="1"/>
</dbReference>
<feature type="chain" id="PRO_5006623428" description="Saposin B-type domain-containing protein" evidence="3">
    <location>
        <begin position="23"/>
        <end position="216"/>
    </location>
</feature>
<accession>A0A0S4KJA9</accession>
<dbReference type="VEuPathDB" id="TriTrypDB:BSAL_10205"/>
<name>A0A0S4KJA9_BODSA</name>
<evidence type="ECO:0000313" key="6">
    <source>
        <dbReference type="Proteomes" id="UP000051952"/>
    </source>
</evidence>
<sequence length="216" mass="24278">MSNLYGYLVAVVLCATWFAVDAQEAAGTEAPAIEQHTIPIQDIPPAAAAAAAPSADVPKRPAPRPTYRPDEKELSRIPDVTKNDKALKCSSCRAVAREVHERLWHVSKLRHGHPKHVELVDVIDPVCAQMGATYGLLLKNNEPTTEFSRNEKISRYQGAWINTYLERRCGEIMDQYDDDLIREALRHESLDAFRDRLCTKLEKTCQTRAEAVIEDL</sequence>
<dbReference type="AlphaFoldDB" id="A0A0S4KJA9"/>
<feature type="domain" description="Saposin B-type" evidence="4">
    <location>
        <begin position="85"/>
        <end position="209"/>
    </location>
</feature>
<feature type="signal peptide" evidence="3">
    <location>
        <begin position="1"/>
        <end position="22"/>
    </location>
</feature>
<gene>
    <name evidence="5" type="ORF">BSAL_10205</name>
</gene>
<evidence type="ECO:0000256" key="3">
    <source>
        <dbReference type="SAM" id="SignalP"/>
    </source>
</evidence>
<dbReference type="InterPro" id="IPR008139">
    <property type="entry name" value="SaposinB_dom"/>
</dbReference>
<keyword evidence="1" id="KW-1015">Disulfide bond</keyword>
<proteinExistence type="predicted"/>
<dbReference type="EMBL" id="CYKH01001520">
    <property type="protein sequence ID" value="CUI14667.1"/>
    <property type="molecule type" value="Genomic_DNA"/>
</dbReference>